<dbReference type="PRINTS" id="PR00081">
    <property type="entry name" value="GDHRDH"/>
</dbReference>
<dbReference type="GO" id="GO:0016616">
    <property type="term" value="F:oxidoreductase activity, acting on the CH-OH group of donors, NAD or NADP as acceptor"/>
    <property type="evidence" value="ECO:0007669"/>
    <property type="project" value="TreeGrafter"/>
</dbReference>
<reference evidence="2" key="1">
    <citation type="journal article" date="2014" name="Int. J. Syst. Evol. Microbiol.">
        <title>Complete genome sequence of Corynebacterium casei LMG S-19264T (=DSM 44701T), isolated from a smear-ripened cheese.</title>
        <authorList>
            <consortium name="US DOE Joint Genome Institute (JGI-PGF)"/>
            <person name="Walter F."/>
            <person name="Albersmeier A."/>
            <person name="Kalinowski J."/>
            <person name="Ruckert C."/>
        </authorList>
    </citation>
    <scope>NUCLEOTIDE SEQUENCE</scope>
    <source>
        <strain evidence="2">NBRC 110023</strain>
    </source>
</reference>
<dbReference type="PRINTS" id="PR00080">
    <property type="entry name" value="SDRFAMILY"/>
</dbReference>
<sequence>MLKNNNRVLITGANRGIGLGLAEQYLLNGYHVIAACRSAQNISNEMVEKWGEQLLILEVDLASDDSIQQFSSVLKSLEIKIDILINNAGITDKERFGEWSYKAFSTSLAINAIGPAILVQSIKQQLTKFSKIINVSSGLASIAGIQDGQDIYTSYAMSKVAINMLNKQLSLTLPSSTVIALNPGWVRTEMGGPEATDSIEDACSKMFTHIESLNSNDSGKFIDYDGNAIDY</sequence>
<dbReference type="InterPro" id="IPR002347">
    <property type="entry name" value="SDR_fam"/>
</dbReference>
<proteinExistence type="inferred from homology"/>
<organism evidence="2 3">
    <name type="scientific">Agaribacter marinus</name>
    <dbReference type="NCBI Taxonomy" id="1431249"/>
    <lineage>
        <taxon>Bacteria</taxon>
        <taxon>Pseudomonadati</taxon>
        <taxon>Pseudomonadota</taxon>
        <taxon>Gammaproteobacteria</taxon>
        <taxon>Alteromonadales</taxon>
        <taxon>Alteromonadaceae</taxon>
        <taxon>Agaribacter</taxon>
    </lineage>
</organism>
<dbReference type="InterPro" id="IPR036291">
    <property type="entry name" value="NAD(P)-bd_dom_sf"/>
</dbReference>
<dbReference type="EMBL" id="BSOT01000005">
    <property type="protein sequence ID" value="GLR70538.1"/>
    <property type="molecule type" value="Genomic_DNA"/>
</dbReference>
<dbReference type="PROSITE" id="PS00061">
    <property type="entry name" value="ADH_SHORT"/>
    <property type="match status" value="1"/>
</dbReference>
<accession>A0AA37T1A3</accession>
<dbReference type="RefSeq" id="WP_284216832.1">
    <property type="nucleotide sequence ID" value="NZ_BSOT01000005.1"/>
</dbReference>
<dbReference type="PANTHER" id="PTHR45458">
    <property type="entry name" value="SHORT-CHAIN DEHYDROGENASE/REDUCTASE SDR"/>
    <property type="match status" value="1"/>
</dbReference>
<comment type="caution">
    <text evidence="2">The sequence shown here is derived from an EMBL/GenBank/DDBJ whole genome shotgun (WGS) entry which is preliminary data.</text>
</comment>
<evidence type="ECO:0000313" key="2">
    <source>
        <dbReference type="EMBL" id="GLR70538.1"/>
    </source>
</evidence>
<dbReference type="SUPFAM" id="SSF51735">
    <property type="entry name" value="NAD(P)-binding Rossmann-fold domains"/>
    <property type="match status" value="1"/>
</dbReference>
<name>A0AA37T1A3_9ALTE</name>
<evidence type="ECO:0000313" key="3">
    <source>
        <dbReference type="Proteomes" id="UP001156601"/>
    </source>
</evidence>
<evidence type="ECO:0000256" key="1">
    <source>
        <dbReference type="RuleBase" id="RU000363"/>
    </source>
</evidence>
<keyword evidence="3" id="KW-1185">Reference proteome</keyword>
<protein>
    <submittedName>
        <fullName evidence="2">Short-chain dehydrogenase</fullName>
    </submittedName>
</protein>
<reference evidence="2" key="2">
    <citation type="submission" date="2023-01" db="EMBL/GenBank/DDBJ databases">
        <title>Draft genome sequence of Agaribacter marinus strain NBRC 110023.</title>
        <authorList>
            <person name="Sun Q."/>
            <person name="Mori K."/>
        </authorList>
    </citation>
    <scope>NUCLEOTIDE SEQUENCE</scope>
    <source>
        <strain evidence="2">NBRC 110023</strain>
    </source>
</reference>
<dbReference type="Pfam" id="PF00106">
    <property type="entry name" value="adh_short"/>
    <property type="match status" value="1"/>
</dbReference>
<gene>
    <name evidence="2" type="ORF">GCM10007852_14460</name>
</gene>
<dbReference type="Proteomes" id="UP001156601">
    <property type="component" value="Unassembled WGS sequence"/>
</dbReference>
<comment type="similarity">
    <text evidence="1">Belongs to the short-chain dehydrogenases/reductases (SDR) family.</text>
</comment>
<dbReference type="InterPro" id="IPR020904">
    <property type="entry name" value="Sc_DH/Rdtase_CS"/>
</dbReference>
<dbReference type="Gene3D" id="3.40.50.720">
    <property type="entry name" value="NAD(P)-binding Rossmann-like Domain"/>
    <property type="match status" value="1"/>
</dbReference>
<dbReference type="InterPro" id="IPR052184">
    <property type="entry name" value="SDR_enzymes"/>
</dbReference>
<dbReference type="AlphaFoldDB" id="A0AA37T1A3"/>
<dbReference type="PANTHER" id="PTHR45458:SF1">
    <property type="entry name" value="SHORT CHAIN DEHYDROGENASE"/>
    <property type="match status" value="1"/>
</dbReference>